<dbReference type="EMBL" id="CAXDID020000032">
    <property type="protein sequence ID" value="CAL5994982.1"/>
    <property type="molecule type" value="Genomic_DNA"/>
</dbReference>
<feature type="compositionally biased region" description="Acidic residues" evidence="1">
    <location>
        <begin position="279"/>
        <end position="293"/>
    </location>
</feature>
<reference evidence="2 3" key="1">
    <citation type="submission" date="2024-07" db="EMBL/GenBank/DDBJ databases">
        <authorList>
            <person name="Akdeniz Z."/>
        </authorList>
    </citation>
    <scope>NUCLEOTIDE SEQUENCE [LARGE SCALE GENOMIC DNA]</scope>
</reference>
<organism evidence="2 3">
    <name type="scientific">Hexamita inflata</name>
    <dbReference type="NCBI Taxonomy" id="28002"/>
    <lineage>
        <taxon>Eukaryota</taxon>
        <taxon>Metamonada</taxon>
        <taxon>Diplomonadida</taxon>
        <taxon>Hexamitidae</taxon>
        <taxon>Hexamitinae</taxon>
        <taxon>Hexamita</taxon>
    </lineage>
</organism>
<comment type="caution">
    <text evidence="2">The sequence shown here is derived from an EMBL/GenBank/DDBJ whole genome shotgun (WGS) entry which is preliminary data.</text>
</comment>
<protein>
    <submittedName>
        <fullName evidence="2">Hypothetical_protein</fullName>
    </submittedName>
</protein>
<proteinExistence type="predicted"/>
<feature type="compositionally biased region" description="Acidic residues" evidence="1">
    <location>
        <begin position="261"/>
        <end position="270"/>
    </location>
</feature>
<accession>A0ABP1HHU8</accession>
<sequence length="293" mass="34202">MFRQISTYKLNRFNVQLNNRMCFLNRLFTPENQFVIGVSKVLYEQLKPLDEEKPDPTLSKVYLTFKEAKEKRVYQNQTDLMISFCSNSLYELARFQTEISAKIGAFFDLVTSLQVYASVVNSIDQQINFQNLSLEQKYIQVRVLSFNEEKIINKQAKYVQSEVQGFHFFQNQFNECGDVIFQQSNECAFPIVKNAFYKDFTRTYELSNFYLLSEESLNKIEIVKKIEKEEGEEGEENKEGENGEEKAENDENGEENKENEQIDGQEEQKDEGDAKEGENGNEEEPQEGGEEKQ</sequence>
<evidence type="ECO:0000256" key="1">
    <source>
        <dbReference type="SAM" id="MobiDB-lite"/>
    </source>
</evidence>
<evidence type="ECO:0000313" key="3">
    <source>
        <dbReference type="Proteomes" id="UP001642409"/>
    </source>
</evidence>
<evidence type="ECO:0000313" key="2">
    <source>
        <dbReference type="EMBL" id="CAL5994982.1"/>
    </source>
</evidence>
<keyword evidence="3" id="KW-1185">Reference proteome</keyword>
<dbReference type="Proteomes" id="UP001642409">
    <property type="component" value="Unassembled WGS sequence"/>
</dbReference>
<feature type="compositionally biased region" description="Basic and acidic residues" evidence="1">
    <location>
        <begin position="237"/>
        <end position="246"/>
    </location>
</feature>
<gene>
    <name evidence="2" type="ORF">HINF_LOCUS13813</name>
</gene>
<feature type="region of interest" description="Disordered" evidence="1">
    <location>
        <begin position="229"/>
        <end position="293"/>
    </location>
</feature>
<name>A0ABP1HHU8_9EUKA</name>